<reference evidence="1" key="1">
    <citation type="journal article" date="2021" name="Proc. Natl. Acad. Sci. U.S.A.">
        <title>A Catalog of Tens of Thousands of Viruses from Human Metagenomes Reveals Hidden Associations with Chronic Diseases.</title>
        <authorList>
            <person name="Tisza M.J."/>
            <person name="Buck C.B."/>
        </authorList>
    </citation>
    <scope>NUCLEOTIDE SEQUENCE</scope>
    <source>
        <strain evidence="1">Ct5jB2</strain>
    </source>
</reference>
<sequence>MLMEYFDCSRNELYSSIYKELEDTYDVDINQIHEDYCYENNLLKDECYPMDAIEHHTQLRDALTLLIDSSLIKYGLQTEEQIKNFKRATLFDRPVIKQRITYIEDKI</sequence>
<name>A0A8S5TTZ8_9CAUD</name>
<evidence type="ECO:0000313" key="1">
    <source>
        <dbReference type="EMBL" id="DAF85639.1"/>
    </source>
</evidence>
<organism evidence="1">
    <name type="scientific">Siphoviridae sp. ct5jB2</name>
    <dbReference type="NCBI Taxonomy" id="2825337"/>
    <lineage>
        <taxon>Viruses</taxon>
        <taxon>Duplodnaviria</taxon>
        <taxon>Heunggongvirae</taxon>
        <taxon>Uroviricota</taxon>
        <taxon>Caudoviricetes</taxon>
    </lineage>
</organism>
<protein>
    <submittedName>
        <fullName evidence="1">Uncharacterized protein</fullName>
    </submittedName>
</protein>
<accession>A0A8S5TTZ8</accession>
<proteinExistence type="predicted"/>
<dbReference type="EMBL" id="BK015927">
    <property type="protein sequence ID" value="DAF85639.1"/>
    <property type="molecule type" value="Genomic_DNA"/>
</dbReference>